<proteinExistence type="predicted"/>
<comment type="caution">
    <text evidence="1">The sequence shown here is derived from an EMBL/GenBank/DDBJ whole genome shotgun (WGS) entry which is preliminary data.</text>
</comment>
<protein>
    <submittedName>
        <fullName evidence="1">Uncharacterized protein</fullName>
    </submittedName>
</protein>
<dbReference type="AlphaFoldDB" id="A0A9Q3B8A5"/>
<name>A0A9Q3B8A5_9BASI</name>
<reference evidence="1" key="1">
    <citation type="submission" date="2021-03" db="EMBL/GenBank/DDBJ databases">
        <title>Draft genome sequence of rust myrtle Austropuccinia psidii MF-1, a brazilian biotype.</title>
        <authorList>
            <person name="Quecine M.C."/>
            <person name="Pachon D.M.R."/>
            <person name="Bonatelli M.L."/>
            <person name="Correr F.H."/>
            <person name="Franceschini L.M."/>
            <person name="Leite T.F."/>
            <person name="Margarido G.R.A."/>
            <person name="Almeida C.A."/>
            <person name="Ferrarezi J.A."/>
            <person name="Labate C.A."/>
        </authorList>
    </citation>
    <scope>NUCLEOTIDE SEQUENCE</scope>
    <source>
        <strain evidence="1">MF-1</strain>
    </source>
</reference>
<gene>
    <name evidence="1" type="ORF">O181_000130</name>
</gene>
<organism evidence="1 2">
    <name type="scientific">Austropuccinia psidii MF-1</name>
    <dbReference type="NCBI Taxonomy" id="1389203"/>
    <lineage>
        <taxon>Eukaryota</taxon>
        <taxon>Fungi</taxon>
        <taxon>Dikarya</taxon>
        <taxon>Basidiomycota</taxon>
        <taxon>Pucciniomycotina</taxon>
        <taxon>Pucciniomycetes</taxon>
        <taxon>Pucciniales</taxon>
        <taxon>Sphaerophragmiaceae</taxon>
        <taxon>Austropuccinia</taxon>
    </lineage>
</organism>
<dbReference type="Proteomes" id="UP000765509">
    <property type="component" value="Unassembled WGS sequence"/>
</dbReference>
<evidence type="ECO:0000313" key="1">
    <source>
        <dbReference type="EMBL" id="MBW0460415.1"/>
    </source>
</evidence>
<keyword evidence="2" id="KW-1185">Reference proteome</keyword>
<sequence>MHLFCKLALCYCTPTSSHAHICFCNTTSESPLYNDLIDEFPFLISSEAYHAHAPALPSHVLNLISYAHSFICSCTISSSSQKADHSCSDTKYCLEKHLLQTSAAYHPKASTHPPHYLCNLPCLCSRIAL</sequence>
<dbReference type="EMBL" id="AVOT02000012">
    <property type="protein sequence ID" value="MBW0460415.1"/>
    <property type="molecule type" value="Genomic_DNA"/>
</dbReference>
<accession>A0A9Q3B8A5</accession>
<evidence type="ECO:0000313" key="2">
    <source>
        <dbReference type="Proteomes" id="UP000765509"/>
    </source>
</evidence>